<keyword evidence="2" id="KW-1185">Reference proteome</keyword>
<evidence type="ECO:0000313" key="2">
    <source>
        <dbReference type="Proteomes" id="UP001055072"/>
    </source>
</evidence>
<comment type="caution">
    <text evidence="1">The sequence shown here is derived from an EMBL/GenBank/DDBJ whole genome shotgun (WGS) entry which is preliminary data.</text>
</comment>
<reference evidence="1" key="1">
    <citation type="journal article" date="2021" name="Environ. Microbiol.">
        <title>Gene family expansions and transcriptome signatures uncover fungal adaptations to wood decay.</title>
        <authorList>
            <person name="Hage H."/>
            <person name="Miyauchi S."/>
            <person name="Viragh M."/>
            <person name="Drula E."/>
            <person name="Min B."/>
            <person name="Chaduli D."/>
            <person name="Navarro D."/>
            <person name="Favel A."/>
            <person name="Norest M."/>
            <person name="Lesage-Meessen L."/>
            <person name="Balint B."/>
            <person name="Merenyi Z."/>
            <person name="de Eugenio L."/>
            <person name="Morin E."/>
            <person name="Martinez A.T."/>
            <person name="Baldrian P."/>
            <person name="Stursova M."/>
            <person name="Martinez M.J."/>
            <person name="Novotny C."/>
            <person name="Magnuson J.K."/>
            <person name="Spatafora J.W."/>
            <person name="Maurice S."/>
            <person name="Pangilinan J."/>
            <person name="Andreopoulos W."/>
            <person name="LaButti K."/>
            <person name="Hundley H."/>
            <person name="Na H."/>
            <person name="Kuo A."/>
            <person name="Barry K."/>
            <person name="Lipzen A."/>
            <person name="Henrissat B."/>
            <person name="Riley R."/>
            <person name="Ahrendt S."/>
            <person name="Nagy L.G."/>
            <person name="Grigoriev I.V."/>
            <person name="Martin F."/>
            <person name="Rosso M.N."/>
        </authorList>
    </citation>
    <scope>NUCLEOTIDE SEQUENCE</scope>
    <source>
        <strain evidence="1">CBS 384.51</strain>
    </source>
</reference>
<organism evidence="1 2">
    <name type="scientific">Irpex rosettiformis</name>
    <dbReference type="NCBI Taxonomy" id="378272"/>
    <lineage>
        <taxon>Eukaryota</taxon>
        <taxon>Fungi</taxon>
        <taxon>Dikarya</taxon>
        <taxon>Basidiomycota</taxon>
        <taxon>Agaricomycotina</taxon>
        <taxon>Agaricomycetes</taxon>
        <taxon>Polyporales</taxon>
        <taxon>Irpicaceae</taxon>
        <taxon>Irpex</taxon>
    </lineage>
</organism>
<name>A0ACB8UGV4_9APHY</name>
<dbReference type="Proteomes" id="UP001055072">
    <property type="component" value="Unassembled WGS sequence"/>
</dbReference>
<dbReference type="EMBL" id="MU274901">
    <property type="protein sequence ID" value="KAI0093515.1"/>
    <property type="molecule type" value="Genomic_DNA"/>
</dbReference>
<protein>
    <submittedName>
        <fullName evidence="1">Uncharacterized protein</fullName>
    </submittedName>
</protein>
<accession>A0ACB8UGV4</accession>
<evidence type="ECO:0000313" key="1">
    <source>
        <dbReference type="EMBL" id="KAI0093515.1"/>
    </source>
</evidence>
<proteinExistence type="predicted"/>
<sequence>MRCSCAHDRSAQGRPPTDLYRQLTKLVSSHNVEHVHRYSKKNRPLVLGSVLHLVLSGVRVLNLLLLLLLLTWQPGQKIPLCAGIVSRIPGSVSVNWSELLLWLNCGTIFKFMTCTCPGGSGSDGFMFVGKDWSPCTIRNTRKSANKMKQSFQERRTLSMDDSPFGQMFVQSLSRRVVCNKHSASRATVIFLEHKVRQRNLHSHPASRIQRRRLRVLNRCLRVLVQQ</sequence>
<gene>
    <name evidence="1" type="ORF">BDY19DRAFT_256051</name>
</gene>